<name>A9VAI1_MONBE</name>
<feature type="compositionally biased region" description="Basic and acidic residues" evidence="4">
    <location>
        <begin position="124"/>
        <end position="136"/>
    </location>
</feature>
<dbReference type="RefSeq" id="XP_001749735.1">
    <property type="nucleotide sequence ID" value="XM_001749683.1"/>
</dbReference>
<dbReference type="FunCoup" id="A9VAI1">
    <property type="interactions" value="1212"/>
</dbReference>
<feature type="region of interest" description="Disordered" evidence="4">
    <location>
        <begin position="377"/>
        <end position="431"/>
    </location>
</feature>
<protein>
    <recommendedName>
        <fullName evidence="5">Sas10 C-terminal domain-containing protein</fullName>
    </recommendedName>
</protein>
<evidence type="ECO:0000256" key="3">
    <source>
        <dbReference type="ARBA" id="ARBA00023242"/>
    </source>
</evidence>
<dbReference type="eggNOG" id="KOG3118">
    <property type="taxonomic scope" value="Eukaryota"/>
</dbReference>
<sequence>MPKKRRSKGKYAIDDLAEPKLEVNRGRQVQDAVAGTSDDEIDAFHAAREKVLLGDDDAMPMDSDDDEADHVMGLKVHDVDSADEDDDDDDDVDDAADDDDMDDFDDGINELFLNSFKPEKRKVKTDDLYGDDKTKDDEEMQQSLQGWGRSKDDFYDTNYVDLDYGTDSQDEADAAAEEEEALMLQRRKAQALADDDFVPASLQSKVESLKPARAKTPKKATKARFAAAPAVEEVPRDLESMSVEERTKYLQRTRPELGKLAGLFDVLKSEKTQLLDPLMSHFEDEDAAVARLEALGLPEALVNYVSERSALINAYMATIVSFLVLSRRSREELEHHPVAASLLRLQTVWTEAHEAHEVLLPSLQEALAALDEATDAIDENEEEDEEEEVAEEPAAVFKSRSGTKPVTAKPKRGKLPAPEDIVLSGDSADEGDHDDYYTQMLEDKQLKKLAKTLPQDDGRTDDTAEQRSVTYQIMKNKGLLPARKKEYRNPRVRQRNKFQRAQKRRKGQVQEAVTEVPVYRGETRGIKRTVTKSTKLS</sequence>
<dbReference type="InterPro" id="IPR018972">
    <property type="entry name" value="Sas10_C_dom"/>
</dbReference>
<evidence type="ECO:0000259" key="5">
    <source>
        <dbReference type="Pfam" id="PF09368"/>
    </source>
</evidence>
<dbReference type="GeneID" id="5894902"/>
<dbReference type="OMA" id="DWGGMNE"/>
<dbReference type="GO" id="GO:0000462">
    <property type="term" value="P:maturation of SSU-rRNA from tricistronic rRNA transcript (SSU-rRNA, 5.8S rRNA, LSU-rRNA)"/>
    <property type="evidence" value="ECO:0000318"/>
    <property type="project" value="GO_Central"/>
</dbReference>
<dbReference type="Pfam" id="PF09368">
    <property type="entry name" value="Sas10"/>
    <property type="match status" value="1"/>
</dbReference>
<evidence type="ECO:0000313" key="6">
    <source>
        <dbReference type="EMBL" id="EDQ85544.1"/>
    </source>
</evidence>
<dbReference type="PANTHER" id="PTHR13237:SF8">
    <property type="entry name" value="SOMETHING ABOUT SILENCING PROTEIN 10"/>
    <property type="match status" value="1"/>
</dbReference>
<evidence type="ECO:0000256" key="1">
    <source>
        <dbReference type="ARBA" id="ARBA00004123"/>
    </source>
</evidence>
<dbReference type="GO" id="GO:0005730">
    <property type="term" value="C:nucleolus"/>
    <property type="evidence" value="ECO:0000318"/>
    <property type="project" value="GO_Central"/>
</dbReference>
<gene>
    <name evidence="6" type="ORF">MONBRDRAFT_34254</name>
</gene>
<comment type="subcellular location">
    <subcellularLocation>
        <location evidence="1">Nucleus</location>
    </subcellularLocation>
</comment>
<evidence type="ECO:0000256" key="4">
    <source>
        <dbReference type="SAM" id="MobiDB-lite"/>
    </source>
</evidence>
<feature type="compositionally biased region" description="Acidic residues" evidence="4">
    <location>
        <begin position="55"/>
        <end position="68"/>
    </location>
</feature>
<organism evidence="6 7">
    <name type="scientific">Monosiga brevicollis</name>
    <name type="common">Choanoflagellate</name>
    <dbReference type="NCBI Taxonomy" id="81824"/>
    <lineage>
        <taxon>Eukaryota</taxon>
        <taxon>Choanoflagellata</taxon>
        <taxon>Craspedida</taxon>
        <taxon>Salpingoecidae</taxon>
        <taxon>Monosiga</taxon>
    </lineage>
</organism>
<evidence type="ECO:0000256" key="2">
    <source>
        <dbReference type="ARBA" id="ARBA00010979"/>
    </source>
</evidence>
<feature type="compositionally biased region" description="Acidic residues" evidence="4">
    <location>
        <begin position="377"/>
        <end position="391"/>
    </location>
</feature>
<comment type="similarity">
    <text evidence="2">Belongs to the SAS10 family.</text>
</comment>
<keyword evidence="3" id="KW-0539">Nucleus</keyword>
<reference evidence="6 7" key="1">
    <citation type="journal article" date="2008" name="Nature">
        <title>The genome of the choanoflagellate Monosiga brevicollis and the origin of metazoans.</title>
        <authorList>
            <consortium name="JGI Sequencing"/>
            <person name="King N."/>
            <person name="Westbrook M.J."/>
            <person name="Young S.L."/>
            <person name="Kuo A."/>
            <person name="Abedin M."/>
            <person name="Chapman J."/>
            <person name="Fairclough S."/>
            <person name="Hellsten U."/>
            <person name="Isogai Y."/>
            <person name="Letunic I."/>
            <person name="Marr M."/>
            <person name="Pincus D."/>
            <person name="Putnam N."/>
            <person name="Rokas A."/>
            <person name="Wright K.J."/>
            <person name="Zuzow R."/>
            <person name="Dirks W."/>
            <person name="Good M."/>
            <person name="Goodstein D."/>
            <person name="Lemons D."/>
            <person name="Li W."/>
            <person name="Lyons J.B."/>
            <person name="Morris A."/>
            <person name="Nichols S."/>
            <person name="Richter D.J."/>
            <person name="Salamov A."/>
            <person name="Bork P."/>
            <person name="Lim W.A."/>
            <person name="Manning G."/>
            <person name="Miller W.T."/>
            <person name="McGinnis W."/>
            <person name="Shapiro H."/>
            <person name="Tjian R."/>
            <person name="Grigoriev I.V."/>
            <person name="Rokhsar D."/>
        </authorList>
    </citation>
    <scope>NUCLEOTIDE SEQUENCE [LARGE SCALE GENOMIC DNA]</scope>
    <source>
        <strain evidence="7">MX1 / ATCC 50154</strain>
    </source>
</reference>
<feature type="compositionally biased region" description="Basic and acidic residues" evidence="4">
    <location>
        <begin position="69"/>
        <end position="80"/>
    </location>
</feature>
<dbReference type="PANTHER" id="PTHR13237">
    <property type="entry name" value="SOMETHING ABOUT SILENCING PROTEIN 10-RELATED"/>
    <property type="match status" value="1"/>
</dbReference>
<dbReference type="EMBL" id="CH991573">
    <property type="protein sequence ID" value="EDQ85544.1"/>
    <property type="molecule type" value="Genomic_DNA"/>
</dbReference>
<proteinExistence type="inferred from homology"/>
<feature type="region of interest" description="Disordered" evidence="4">
    <location>
        <begin position="55"/>
        <end position="104"/>
    </location>
</feature>
<dbReference type="GO" id="GO:0032040">
    <property type="term" value="C:small-subunit processome"/>
    <property type="evidence" value="ECO:0000318"/>
    <property type="project" value="GO_Central"/>
</dbReference>
<feature type="domain" description="Sas10 C-terminal" evidence="5">
    <location>
        <begin position="465"/>
        <end position="536"/>
    </location>
</feature>
<keyword evidence="7" id="KW-1185">Reference proteome</keyword>
<feature type="compositionally biased region" description="Acidic residues" evidence="4">
    <location>
        <begin position="81"/>
        <end position="104"/>
    </location>
</feature>
<evidence type="ECO:0000313" key="7">
    <source>
        <dbReference type="Proteomes" id="UP000001357"/>
    </source>
</evidence>
<dbReference type="KEGG" id="mbr:MONBRDRAFT_34254"/>
<feature type="region of interest" description="Disordered" evidence="4">
    <location>
        <begin position="123"/>
        <end position="150"/>
    </location>
</feature>
<dbReference type="STRING" id="81824.A9VAI1"/>
<dbReference type="Proteomes" id="UP000001357">
    <property type="component" value="Unassembled WGS sequence"/>
</dbReference>
<accession>A9VAI1</accession>
<dbReference type="InParanoid" id="A9VAI1"/>
<dbReference type="AlphaFoldDB" id="A9VAI1"/>